<feature type="transmembrane region" description="Helical" evidence="3">
    <location>
        <begin position="111"/>
        <end position="137"/>
    </location>
</feature>
<keyword evidence="2" id="KW-0249">Electron transport</keyword>
<evidence type="ECO:0000256" key="1">
    <source>
        <dbReference type="ARBA" id="ARBA00022660"/>
    </source>
</evidence>
<evidence type="ECO:0000256" key="3">
    <source>
        <dbReference type="SAM" id="Phobius"/>
    </source>
</evidence>
<evidence type="ECO:0000313" key="6">
    <source>
        <dbReference type="Proteomes" id="UP001232445"/>
    </source>
</evidence>
<keyword evidence="1" id="KW-0679">Respiratory chain</keyword>
<feature type="transmembrane region" description="Helical" evidence="3">
    <location>
        <begin position="41"/>
        <end position="61"/>
    </location>
</feature>
<proteinExistence type="predicted"/>
<keyword evidence="3" id="KW-0472">Membrane</keyword>
<evidence type="ECO:0000256" key="2">
    <source>
        <dbReference type="ARBA" id="ARBA00022982"/>
    </source>
</evidence>
<name>A0ABU0CTJ9_9BACI</name>
<feature type="domain" description="Cytochrome oxidase subunit I profile" evidence="4">
    <location>
        <begin position="1"/>
        <end position="306"/>
    </location>
</feature>
<evidence type="ECO:0000313" key="5">
    <source>
        <dbReference type="EMBL" id="MDQ0339748.1"/>
    </source>
</evidence>
<keyword evidence="6" id="KW-1185">Reference proteome</keyword>
<keyword evidence="1" id="KW-0813">Transport</keyword>
<accession>A0ABU0CTJ9</accession>
<feature type="transmembrane region" description="Helical" evidence="3">
    <location>
        <begin position="81"/>
        <end position="99"/>
    </location>
</feature>
<dbReference type="Pfam" id="PF00115">
    <property type="entry name" value="COX1"/>
    <property type="match status" value="1"/>
</dbReference>
<comment type="caution">
    <text evidence="5">The sequence shown here is derived from an EMBL/GenBank/DDBJ whole genome shotgun (WGS) entry which is preliminary data.</text>
</comment>
<feature type="transmembrane region" description="Helical" evidence="3">
    <location>
        <begin position="282"/>
        <end position="309"/>
    </location>
</feature>
<feature type="transmembrane region" description="Helical" evidence="3">
    <location>
        <begin position="199"/>
        <end position="219"/>
    </location>
</feature>
<dbReference type="PRINTS" id="PR01165">
    <property type="entry name" value="CYCOXIDASEI"/>
</dbReference>
<reference evidence="5 6" key="1">
    <citation type="submission" date="2023-07" db="EMBL/GenBank/DDBJ databases">
        <title>Genomic Encyclopedia of Type Strains, Phase IV (KMG-IV): sequencing the most valuable type-strain genomes for metagenomic binning, comparative biology and taxonomic classification.</title>
        <authorList>
            <person name="Goeker M."/>
        </authorList>
    </citation>
    <scope>NUCLEOTIDE SEQUENCE [LARGE SCALE GENOMIC DNA]</scope>
    <source>
        <strain evidence="5 6">DSM 17740</strain>
    </source>
</reference>
<feature type="transmembrane region" description="Helical" evidence="3">
    <location>
        <begin position="7"/>
        <end position="29"/>
    </location>
</feature>
<feature type="transmembrane region" description="Helical" evidence="3">
    <location>
        <begin position="158"/>
        <end position="179"/>
    </location>
</feature>
<dbReference type="Gene3D" id="1.20.210.10">
    <property type="entry name" value="Cytochrome c oxidase-like, subunit I domain"/>
    <property type="match status" value="1"/>
</dbReference>
<dbReference type="Proteomes" id="UP001232445">
    <property type="component" value="Unassembled WGS sequence"/>
</dbReference>
<organism evidence="5 6">
    <name type="scientific">Caldalkalibacillus uzonensis</name>
    <dbReference type="NCBI Taxonomy" id="353224"/>
    <lineage>
        <taxon>Bacteria</taxon>
        <taxon>Bacillati</taxon>
        <taxon>Bacillota</taxon>
        <taxon>Bacilli</taxon>
        <taxon>Bacillales</taxon>
        <taxon>Bacillaceae</taxon>
        <taxon>Caldalkalibacillus</taxon>
    </lineage>
</organism>
<gene>
    <name evidence="5" type="ORF">J2S00_002541</name>
</gene>
<dbReference type="InterPro" id="IPR036927">
    <property type="entry name" value="Cyt_c_oxase-like_su1_sf"/>
</dbReference>
<protein>
    <submittedName>
        <fullName evidence="5">Heme/copper-type cytochrome/quinol oxidase subunit 1</fullName>
    </submittedName>
</protein>
<dbReference type="InterPro" id="IPR000883">
    <property type="entry name" value="Cyt_C_Oxase_1"/>
</dbReference>
<keyword evidence="3" id="KW-1133">Transmembrane helix</keyword>
<dbReference type="InterPro" id="IPR023616">
    <property type="entry name" value="Cyt_c_oxase-like_su1_dom"/>
</dbReference>
<dbReference type="EMBL" id="JAUSUQ010000009">
    <property type="protein sequence ID" value="MDQ0339748.1"/>
    <property type="molecule type" value="Genomic_DNA"/>
</dbReference>
<evidence type="ECO:0000259" key="4">
    <source>
        <dbReference type="PROSITE" id="PS50855"/>
    </source>
</evidence>
<dbReference type="PANTHER" id="PTHR10422:SF40">
    <property type="entry name" value="CYTOCHROME C OXIDASE SUBUNIT I"/>
    <property type="match status" value="1"/>
</dbReference>
<feature type="transmembrane region" description="Helical" evidence="3">
    <location>
        <begin position="240"/>
        <end position="262"/>
    </location>
</feature>
<keyword evidence="3" id="KW-0812">Transmembrane</keyword>
<dbReference type="SUPFAM" id="SSF81442">
    <property type="entry name" value="Cytochrome c oxidase subunit I-like"/>
    <property type="match status" value="1"/>
</dbReference>
<dbReference type="PANTHER" id="PTHR10422">
    <property type="entry name" value="CYTOCHROME C OXIDASE SUBUNIT 1"/>
    <property type="match status" value="1"/>
</dbReference>
<sequence>MATVILWLHASLFVAIEVVVQLIPWSFGWVERVNVTLSRTLFWYFGHALVYFWLLPAYIYWYVNIPQIVGGKIFSSSLPRLTFLLFILFSIPVGFHHQLNEPGITSFWKFVQVILTMMVVVPTLITAFSILATFELAGRAKGTTGLFGWVKKLPWTDVRFFAPLVGMLVFIIGGGGGIINASYQLNQIVHNTWWVTGHFHMTLATSVVLTYFAALYWLIPVVRNRVLTPAVNRLGIVQTVVWALGMLLMSGTMHIVGLMGAPRRSAYFTYNDHQTALSWLPYYDVISVGGILLFVSVLLAVFNFIYLWFFAPQTDKTAEFPIESSMKKQPLRRPYWNAGQSGLASPSLCP</sequence>
<dbReference type="PROSITE" id="PS50855">
    <property type="entry name" value="COX1"/>
    <property type="match status" value="1"/>
</dbReference>